<dbReference type="EMBL" id="UINC01138499">
    <property type="protein sequence ID" value="SVD24478.1"/>
    <property type="molecule type" value="Genomic_DNA"/>
</dbReference>
<name>A0A382TSM8_9ZZZZ</name>
<gene>
    <name evidence="1" type="ORF">METZ01_LOCUS377332</name>
</gene>
<sequence length="60" mass="7036">HRPRAGDEQTIAEIIYWERPEGGRVFHTGSIATAWAMYYDESLTNLVRNILHHFKVKPKK</sequence>
<dbReference type="AlphaFoldDB" id="A0A382TSM8"/>
<accession>A0A382TSM8</accession>
<organism evidence="1">
    <name type="scientific">marine metagenome</name>
    <dbReference type="NCBI Taxonomy" id="408172"/>
    <lineage>
        <taxon>unclassified sequences</taxon>
        <taxon>metagenomes</taxon>
        <taxon>ecological metagenomes</taxon>
    </lineage>
</organism>
<protein>
    <submittedName>
        <fullName evidence="1">Uncharacterized protein</fullName>
    </submittedName>
</protein>
<evidence type="ECO:0000313" key="1">
    <source>
        <dbReference type="EMBL" id="SVD24478.1"/>
    </source>
</evidence>
<feature type="non-terminal residue" evidence="1">
    <location>
        <position position="1"/>
    </location>
</feature>
<proteinExistence type="predicted"/>
<reference evidence="1" key="1">
    <citation type="submission" date="2018-05" db="EMBL/GenBank/DDBJ databases">
        <authorList>
            <person name="Lanie J.A."/>
            <person name="Ng W.-L."/>
            <person name="Kazmierczak K.M."/>
            <person name="Andrzejewski T.M."/>
            <person name="Davidsen T.M."/>
            <person name="Wayne K.J."/>
            <person name="Tettelin H."/>
            <person name="Glass J.I."/>
            <person name="Rusch D."/>
            <person name="Podicherti R."/>
            <person name="Tsui H.-C.T."/>
            <person name="Winkler M.E."/>
        </authorList>
    </citation>
    <scope>NUCLEOTIDE SEQUENCE</scope>
</reference>